<evidence type="ECO:0000313" key="10">
    <source>
        <dbReference type="Proteomes" id="UP000764110"/>
    </source>
</evidence>
<evidence type="ECO:0000313" key="9">
    <source>
        <dbReference type="EMBL" id="KAH0595862.1"/>
    </source>
</evidence>
<keyword evidence="4" id="KW-0862">Zinc</keyword>
<organism evidence="9 10">
    <name type="scientific">Metarhizium humberi</name>
    <dbReference type="NCBI Taxonomy" id="2596975"/>
    <lineage>
        <taxon>Eukaryota</taxon>
        <taxon>Fungi</taxon>
        <taxon>Dikarya</taxon>
        <taxon>Ascomycota</taxon>
        <taxon>Pezizomycotina</taxon>
        <taxon>Sordariomycetes</taxon>
        <taxon>Hypocreomycetidae</taxon>
        <taxon>Hypocreales</taxon>
        <taxon>Clavicipitaceae</taxon>
        <taxon>Metarhizium</taxon>
    </lineage>
</organism>
<dbReference type="FunFam" id="3.30.160.60:FF:000125">
    <property type="entry name" value="Putative zinc finger protein 143"/>
    <property type="match status" value="1"/>
</dbReference>
<dbReference type="SMART" id="SM00355">
    <property type="entry name" value="ZnF_C2H2"/>
    <property type="match status" value="6"/>
</dbReference>
<feature type="compositionally biased region" description="Polar residues" evidence="7">
    <location>
        <begin position="547"/>
        <end position="563"/>
    </location>
</feature>
<dbReference type="Proteomes" id="UP000764110">
    <property type="component" value="Unassembled WGS sequence"/>
</dbReference>
<dbReference type="SUPFAM" id="SSF57667">
    <property type="entry name" value="beta-beta-alpha zinc fingers"/>
    <property type="match status" value="3"/>
</dbReference>
<keyword evidence="10" id="KW-1185">Reference proteome</keyword>
<feature type="domain" description="C2H2-type" evidence="8">
    <location>
        <begin position="804"/>
        <end position="831"/>
    </location>
</feature>
<evidence type="ECO:0000259" key="8">
    <source>
        <dbReference type="PROSITE" id="PS50157"/>
    </source>
</evidence>
<dbReference type="InterPro" id="IPR013087">
    <property type="entry name" value="Znf_C2H2_type"/>
</dbReference>
<evidence type="ECO:0000256" key="7">
    <source>
        <dbReference type="SAM" id="MobiDB-lite"/>
    </source>
</evidence>
<dbReference type="FunFam" id="3.30.160.60:FF:002343">
    <property type="entry name" value="Zinc finger protein 33A"/>
    <property type="match status" value="1"/>
</dbReference>
<sequence>MRLVDASLFFSSSLRIAFAPISEHRSIPASSASAISCNQPAFLGSGCLDRLIFFTTQHPDPAVSPFFCSKISLMSDRFSLLPDQSFIPFWINDEPPGLSSVPTTLSIFEDFCPSLLFRIFWERRVYRASPCPFSPPAFLPPRHSISLAAYVELHRITMMDGSHMALDGLMGSANNSSSDEMANIHLDFDTLLSTEHALNSGFGPYEPCIHDDSCLHFTQPSKVQSKSPGSLAQTPLATSSSTLARNRPRSNRTKHGRAKSQVDIPSNLDHMQDYSWDNIFNDNALNVCNLQGTGGLGACKDDDCVSMSCSSACEGSCPSQCGETGHAVCCDDDACGSPNLCVDEHCEGASQPCTDENCAGDPSINQQQSLPSSAITDGDKAAAAALASFGVNNPHAVHNGLAQQPQHNSASRDGFINFANLPHSLPCGSLSMDSIFANVNGHASFSNQQFQTPLEYALANHIMQYHDPSHGLANHGSCVANDPSQLITRCTLPKFNPNDMANSDPFLPQLHSHECGFQVQGPNEFANHIFQEHGSTFMQGNQFAFPGSSHSHGHLTSPTSHQHQGGHGPYFNYHAAPTSKHFSPSMSPLTNLSMGPSLSATPASLPTPSPLDSEHSLPDVTSTANPLSPSTETKPQVMVQEDQFLCRWLVGQGGSICGQRFENDEQLQKHCKHDHLKQLKKLNGGFRCGWANCTRNTCFTQRSKVERHMQVHTGYKPVQCTICGAALSAKQALDQHMRIHTGETPWVCKYPGCGCAFKQQSALTMHERTHTGDKPLECEICGKRFSESSNLSKHRRTHNVKGMHECQLCGKDFHRLDQLRRHMGTNHKDRPAEVDALLSEAKSKIKANKVSKLKKAKVKGRDGKAKAELLLDLDDEDNSMDMIEESIHAVAIQP</sequence>
<dbReference type="PROSITE" id="PS50157">
    <property type="entry name" value="ZINC_FINGER_C2H2_2"/>
    <property type="match status" value="5"/>
</dbReference>
<evidence type="ECO:0000256" key="5">
    <source>
        <dbReference type="ARBA" id="ARBA00044085"/>
    </source>
</evidence>
<keyword evidence="1" id="KW-0479">Metal-binding</keyword>
<dbReference type="Pfam" id="PF00096">
    <property type="entry name" value="zf-C2H2"/>
    <property type="match status" value="2"/>
</dbReference>
<dbReference type="InterPro" id="IPR036236">
    <property type="entry name" value="Znf_C2H2_sf"/>
</dbReference>
<evidence type="ECO:0000256" key="6">
    <source>
        <dbReference type="PROSITE-ProRule" id="PRU00042"/>
    </source>
</evidence>
<dbReference type="FunFam" id="3.30.160.60:FF:000557">
    <property type="entry name" value="zinc finger and SCAN domain-containing protein 29"/>
    <property type="match status" value="1"/>
</dbReference>
<dbReference type="PROSITE" id="PS00028">
    <property type="entry name" value="ZINC_FINGER_C2H2_1"/>
    <property type="match status" value="4"/>
</dbReference>
<feature type="region of interest" description="Disordered" evidence="7">
    <location>
        <begin position="547"/>
        <end position="634"/>
    </location>
</feature>
<gene>
    <name evidence="9" type="ORF">MHUMG1_06411</name>
</gene>
<dbReference type="Gene3D" id="3.30.160.60">
    <property type="entry name" value="Classic Zinc Finger"/>
    <property type="match status" value="5"/>
</dbReference>
<dbReference type="Pfam" id="PF13912">
    <property type="entry name" value="zf-C2H2_6"/>
    <property type="match status" value="1"/>
</dbReference>
<dbReference type="GO" id="GO:0000785">
    <property type="term" value="C:chromatin"/>
    <property type="evidence" value="ECO:0007669"/>
    <property type="project" value="TreeGrafter"/>
</dbReference>
<accession>A0A9P8S6H9</accession>
<reference evidence="9 10" key="1">
    <citation type="submission" date="2020-07" db="EMBL/GenBank/DDBJ databases">
        <title>Metarhizium humberi genome.</title>
        <authorList>
            <person name="Lysoe E."/>
        </authorList>
    </citation>
    <scope>NUCLEOTIDE SEQUENCE [LARGE SCALE GENOMIC DNA]</scope>
    <source>
        <strain evidence="9 10">ESALQ1638</strain>
    </source>
</reference>
<feature type="domain" description="C2H2-type" evidence="8">
    <location>
        <begin position="776"/>
        <end position="803"/>
    </location>
</feature>
<evidence type="ECO:0000256" key="2">
    <source>
        <dbReference type="ARBA" id="ARBA00022737"/>
    </source>
</evidence>
<evidence type="ECO:0000256" key="1">
    <source>
        <dbReference type="ARBA" id="ARBA00022723"/>
    </source>
</evidence>
<dbReference type="PANTHER" id="PTHR14003:SF19">
    <property type="entry name" value="YY2 TRANSCRIPTION FACTOR"/>
    <property type="match status" value="1"/>
</dbReference>
<dbReference type="EMBL" id="JACEFI010000011">
    <property type="protein sequence ID" value="KAH0595862.1"/>
    <property type="molecule type" value="Genomic_DNA"/>
</dbReference>
<feature type="domain" description="C2H2-type" evidence="8">
    <location>
        <begin position="746"/>
        <end position="775"/>
    </location>
</feature>
<feature type="compositionally biased region" description="Polar residues" evidence="7">
    <location>
        <begin position="220"/>
        <end position="244"/>
    </location>
</feature>
<feature type="compositionally biased region" description="Low complexity" evidence="7">
    <location>
        <begin position="596"/>
        <end position="606"/>
    </location>
</feature>
<dbReference type="GO" id="GO:0008270">
    <property type="term" value="F:zinc ion binding"/>
    <property type="evidence" value="ECO:0007669"/>
    <property type="project" value="UniProtKB-KW"/>
</dbReference>
<dbReference type="AlphaFoldDB" id="A0A9P8S6H9"/>
<evidence type="ECO:0000256" key="3">
    <source>
        <dbReference type="ARBA" id="ARBA00022771"/>
    </source>
</evidence>
<dbReference type="GO" id="GO:0000978">
    <property type="term" value="F:RNA polymerase II cis-regulatory region sequence-specific DNA binding"/>
    <property type="evidence" value="ECO:0007669"/>
    <property type="project" value="TreeGrafter"/>
</dbReference>
<feature type="compositionally biased region" description="Polar residues" evidence="7">
    <location>
        <begin position="580"/>
        <end position="594"/>
    </location>
</feature>
<feature type="compositionally biased region" description="Polar residues" evidence="7">
    <location>
        <begin position="619"/>
        <end position="634"/>
    </location>
</feature>
<feature type="domain" description="C2H2-type" evidence="8">
    <location>
        <begin position="686"/>
        <end position="717"/>
    </location>
</feature>
<dbReference type="GO" id="GO:0005667">
    <property type="term" value="C:transcription regulator complex"/>
    <property type="evidence" value="ECO:0007669"/>
    <property type="project" value="TreeGrafter"/>
</dbReference>
<keyword evidence="3 6" id="KW-0863">Zinc-finger</keyword>
<proteinExistence type="predicted"/>
<dbReference type="GO" id="GO:0000981">
    <property type="term" value="F:DNA-binding transcription factor activity, RNA polymerase II-specific"/>
    <property type="evidence" value="ECO:0007669"/>
    <property type="project" value="UniProtKB-ARBA"/>
</dbReference>
<dbReference type="PANTHER" id="PTHR14003">
    <property type="entry name" value="TRANSCRIPTIONAL REPRESSOR PROTEIN YY"/>
    <property type="match status" value="1"/>
</dbReference>
<keyword evidence="2" id="KW-0677">Repeat</keyword>
<feature type="region of interest" description="Disordered" evidence="7">
    <location>
        <begin position="220"/>
        <end position="265"/>
    </location>
</feature>
<feature type="compositionally biased region" description="Basic residues" evidence="7">
    <location>
        <begin position="246"/>
        <end position="258"/>
    </location>
</feature>
<protein>
    <recommendedName>
        <fullName evidence="5">C2H2 type master regulator of conidiophore development brlA</fullName>
    </recommendedName>
</protein>
<feature type="domain" description="C2H2-type" evidence="8">
    <location>
        <begin position="718"/>
        <end position="745"/>
    </location>
</feature>
<evidence type="ECO:0000256" key="4">
    <source>
        <dbReference type="ARBA" id="ARBA00022833"/>
    </source>
</evidence>
<comment type="caution">
    <text evidence="9">The sequence shown here is derived from an EMBL/GenBank/DDBJ whole genome shotgun (WGS) entry which is preliminary data.</text>
</comment>
<name>A0A9P8S6H9_9HYPO</name>